<gene>
    <name evidence="2" type="ORF">P5673_011038</name>
</gene>
<proteinExistence type="predicted"/>
<keyword evidence="3" id="KW-1185">Reference proteome</keyword>
<sequence length="645" mass="71570">MDSSGFIIPSFYFGFCQTELYFTSRTTQLLAWLSSDSDASHVNRKSQEKRQNFASYYGYQQSKSRLPSSFSRQYYYPDPRYRYNSRFASQIGAGQTNWPMTRQQTVGHFVHSQPQPRRQFNSNYYPQRKHYRDWSQKVLATNTYERQLENEMAKQHRLPPQEGNTNHGRGEIQVFVAGVNANGKLQGEWINEKKFENDLRNQRLIKNKPSAQNVASAITNTQLPAPPNFIQQGVSAFSVTNSNSGLLKNQPKFSKLAGTQTKINPLSYKEYVTNRHDPNTNSGLPTAEFKYQNLERGTQTNIKVSAEKPRLYGTILSDNLGGAVLGPNAHSLLQSESLQQNPTSSSLGNLSGGVSSPIQPNRNSPPKSNMLPKDGHAAPGENSNANVHGQNRNANTQHGNVKSPANLHGNVLDSLPQKNVASHSPNINSSPATFGPISMQDQVTNGGPRKGLALDPAHIDKTTAQNLSAELAIITGSQEQSKGNTKQSSNTAPINKNSSSKASAPEKSNPNHGRLDTELALKKFLSSPNEVVRPLSGLSPNLVGNGLSSQQAMPSFPAFRYEANHPDTRQGIFKGYRRNNIPHPPFSVNEKKVEVPHRGPLPYKGSFPLMLHKISPYLKMKRNLKLTSSNGKGKERRRFLELQTN</sequence>
<reference evidence="2" key="1">
    <citation type="journal article" date="2023" name="G3 (Bethesda)">
        <title>Whole genome assembly and annotation of the endangered Caribbean coral Acropora cervicornis.</title>
        <authorList>
            <person name="Selwyn J.D."/>
            <person name="Vollmer S.V."/>
        </authorList>
    </citation>
    <scope>NUCLEOTIDE SEQUENCE</scope>
    <source>
        <strain evidence="2">K2</strain>
    </source>
</reference>
<dbReference type="AlphaFoldDB" id="A0AAD9QPP7"/>
<dbReference type="Proteomes" id="UP001249851">
    <property type="component" value="Unassembled WGS sequence"/>
</dbReference>
<feature type="compositionally biased region" description="Polar residues" evidence="1">
    <location>
        <begin position="381"/>
        <end position="400"/>
    </location>
</feature>
<protein>
    <submittedName>
        <fullName evidence="2">Uncharacterized protein</fullName>
    </submittedName>
</protein>
<dbReference type="EMBL" id="JARQWQ010000020">
    <property type="protein sequence ID" value="KAK2565121.1"/>
    <property type="molecule type" value="Genomic_DNA"/>
</dbReference>
<reference evidence="2" key="2">
    <citation type="journal article" date="2023" name="Science">
        <title>Genomic signatures of disease resistance in endangered staghorn corals.</title>
        <authorList>
            <person name="Vollmer S.V."/>
            <person name="Selwyn J.D."/>
            <person name="Despard B.A."/>
            <person name="Roesel C.L."/>
        </authorList>
    </citation>
    <scope>NUCLEOTIDE SEQUENCE</scope>
    <source>
        <strain evidence="2">K2</strain>
    </source>
</reference>
<feature type="compositionally biased region" description="Low complexity" evidence="1">
    <location>
        <begin position="344"/>
        <end position="356"/>
    </location>
</feature>
<feature type="compositionally biased region" description="Polar residues" evidence="1">
    <location>
        <begin position="476"/>
        <end position="511"/>
    </location>
</feature>
<feature type="region of interest" description="Disordered" evidence="1">
    <location>
        <begin position="336"/>
        <end position="454"/>
    </location>
</feature>
<feature type="region of interest" description="Disordered" evidence="1">
    <location>
        <begin position="625"/>
        <end position="645"/>
    </location>
</feature>
<feature type="compositionally biased region" description="Polar residues" evidence="1">
    <location>
        <begin position="357"/>
        <end position="367"/>
    </location>
</feature>
<evidence type="ECO:0000313" key="3">
    <source>
        <dbReference type="Proteomes" id="UP001249851"/>
    </source>
</evidence>
<comment type="caution">
    <text evidence="2">The sequence shown here is derived from an EMBL/GenBank/DDBJ whole genome shotgun (WGS) entry which is preliminary data.</text>
</comment>
<feature type="compositionally biased region" description="Polar residues" evidence="1">
    <location>
        <begin position="416"/>
        <end position="432"/>
    </location>
</feature>
<feature type="region of interest" description="Disordered" evidence="1">
    <location>
        <begin position="476"/>
        <end position="514"/>
    </location>
</feature>
<evidence type="ECO:0000313" key="2">
    <source>
        <dbReference type="EMBL" id="KAK2565121.1"/>
    </source>
</evidence>
<name>A0AAD9QPP7_ACRCE</name>
<organism evidence="2 3">
    <name type="scientific">Acropora cervicornis</name>
    <name type="common">Staghorn coral</name>
    <dbReference type="NCBI Taxonomy" id="6130"/>
    <lineage>
        <taxon>Eukaryota</taxon>
        <taxon>Metazoa</taxon>
        <taxon>Cnidaria</taxon>
        <taxon>Anthozoa</taxon>
        <taxon>Hexacorallia</taxon>
        <taxon>Scleractinia</taxon>
        <taxon>Astrocoeniina</taxon>
        <taxon>Acroporidae</taxon>
        <taxon>Acropora</taxon>
    </lineage>
</organism>
<accession>A0AAD9QPP7</accession>
<evidence type="ECO:0000256" key="1">
    <source>
        <dbReference type="SAM" id="MobiDB-lite"/>
    </source>
</evidence>